<dbReference type="STRING" id="5627.A0A1C7MIF4"/>
<gene>
    <name evidence="5" type="primary">MLH3_1</name>
    <name evidence="5" type="ORF">A0H81_03830</name>
</gene>
<dbReference type="InterPro" id="IPR036890">
    <property type="entry name" value="HATPase_C_sf"/>
</dbReference>
<comment type="similarity">
    <text evidence="1">Belongs to the DNA mismatch repair MutL/HexB family.</text>
</comment>
<dbReference type="SUPFAM" id="SSF118116">
    <property type="entry name" value="DNA mismatch repair protein MutL"/>
    <property type="match status" value="1"/>
</dbReference>
<reference evidence="5 6" key="1">
    <citation type="submission" date="2016-03" db="EMBL/GenBank/DDBJ databases">
        <title>Whole genome sequencing of Grifola frondosa 9006-11.</title>
        <authorList>
            <person name="Min B."/>
            <person name="Park H."/>
            <person name="Kim J.-G."/>
            <person name="Cho H."/>
            <person name="Oh Y.-L."/>
            <person name="Kong W.-S."/>
            <person name="Choi I.-G."/>
        </authorList>
    </citation>
    <scope>NUCLEOTIDE SEQUENCE [LARGE SCALE GENOMIC DNA]</scope>
    <source>
        <strain evidence="5 6">9006-11</strain>
    </source>
</reference>
<dbReference type="GO" id="GO:0030983">
    <property type="term" value="F:mismatched DNA binding"/>
    <property type="evidence" value="ECO:0007669"/>
    <property type="project" value="InterPro"/>
</dbReference>
<protein>
    <submittedName>
        <fullName evidence="5">DNA mismatch repair protein Mlh3</fullName>
    </submittedName>
</protein>
<feature type="region of interest" description="Disordered" evidence="3">
    <location>
        <begin position="339"/>
        <end position="360"/>
    </location>
</feature>
<name>A0A1C7MIF4_GRIFR</name>
<dbReference type="Gene3D" id="3.30.230.10">
    <property type="match status" value="1"/>
</dbReference>
<dbReference type="GO" id="GO:0032300">
    <property type="term" value="C:mismatch repair complex"/>
    <property type="evidence" value="ECO:0007669"/>
    <property type="project" value="InterPro"/>
</dbReference>
<evidence type="ECO:0000256" key="3">
    <source>
        <dbReference type="SAM" id="MobiDB-lite"/>
    </source>
</evidence>
<dbReference type="PANTHER" id="PTHR10073:SF47">
    <property type="entry name" value="DNA MISMATCH REPAIR PROTEIN MLH3"/>
    <property type="match status" value="1"/>
</dbReference>
<dbReference type="PANTHER" id="PTHR10073">
    <property type="entry name" value="DNA MISMATCH REPAIR PROTEIN MLH, PMS, MUTL"/>
    <property type="match status" value="1"/>
</dbReference>
<evidence type="ECO:0000256" key="2">
    <source>
        <dbReference type="ARBA" id="ARBA00022763"/>
    </source>
</evidence>
<dbReference type="Gene3D" id="3.30.565.10">
    <property type="entry name" value="Histidine kinase-like ATPase, C-terminal domain"/>
    <property type="match status" value="1"/>
</dbReference>
<dbReference type="EMBL" id="LUGG01000003">
    <property type="protein sequence ID" value="OBZ76731.1"/>
    <property type="molecule type" value="Genomic_DNA"/>
</dbReference>
<evidence type="ECO:0000256" key="1">
    <source>
        <dbReference type="ARBA" id="ARBA00006082"/>
    </source>
</evidence>
<dbReference type="GO" id="GO:0006298">
    <property type="term" value="P:mismatch repair"/>
    <property type="evidence" value="ECO:0007669"/>
    <property type="project" value="InterPro"/>
</dbReference>
<organism evidence="5 6">
    <name type="scientific">Grifola frondosa</name>
    <name type="common">Maitake</name>
    <name type="synonym">Polyporus frondosus</name>
    <dbReference type="NCBI Taxonomy" id="5627"/>
    <lineage>
        <taxon>Eukaryota</taxon>
        <taxon>Fungi</taxon>
        <taxon>Dikarya</taxon>
        <taxon>Basidiomycota</taxon>
        <taxon>Agaricomycotina</taxon>
        <taxon>Agaricomycetes</taxon>
        <taxon>Polyporales</taxon>
        <taxon>Grifolaceae</taxon>
        <taxon>Grifola</taxon>
    </lineage>
</organism>
<dbReference type="Gene3D" id="3.30.1540.20">
    <property type="entry name" value="MutL, C-terminal domain, dimerisation subdomain"/>
    <property type="match status" value="1"/>
</dbReference>
<dbReference type="SUPFAM" id="SSF55874">
    <property type="entry name" value="ATPase domain of HSP90 chaperone/DNA topoisomerase II/histidine kinase"/>
    <property type="match status" value="1"/>
</dbReference>
<dbReference type="GO" id="GO:0016887">
    <property type="term" value="F:ATP hydrolysis activity"/>
    <property type="evidence" value="ECO:0007669"/>
    <property type="project" value="InterPro"/>
</dbReference>
<dbReference type="OrthoDB" id="429932at2759"/>
<dbReference type="OMA" id="VEHTRIA"/>
<dbReference type="GO" id="GO:0140664">
    <property type="term" value="F:ATP-dependent DNA damage sensor activity"/>
    <property type="evidence" value="ECO:0007669"/>
    <property type="project" value="InterPro"/>
</dbReference>
<evidence type="ECO:0000259" key="4">
    <source>
        <dbReference type="SMART" id="SM01340"/>
    </source>
</evidence>
<dbReference type="InterPro" id="IPR014721">
    <property type="entry name" value="Ribsml_uS5_D2-typ_fold_subgr"/>
</dbReference>
<proteinExistence type="inferred from homology"/>
<dbReference type="GO" id="GO:0061982">
    <property type="term" value="P:meiosis I cell cycle process"/>
    <property type="evidence" value="ECO:0007669"/>
    <property type="project" value="UniProtKB-ARBA"/>
</dbReference>
<dbReference type="InterPro" id="IPR038973">
    <property type="entry name" value="MutL/Mlh/Pms-like"/>
</dbReference>
<comment type="caution">
    <text evidence="5">The sequence shown here is derived from an EMBL/GenBank/DDBJ whole genome shotgun (WGS) entry which is preliminary data.</text>
</comment>
<accession>A0A1C7MIF4</accession>
<dbReference type="InterPro" id="IPR037198">
    <property type="entry name" value="MutL_C_sf"/>
</dbReference>
<dbReference type="Proteomes" id="UP000092993">
    <property type="component" value="Unassembled WGS sequence"/>
</dbReference>
<dbReference type="InterPro" id="IPR014762">
    <property type="entry name" value="DNA_mismatch_repair_CS"/>
</dbReference>
<evidence type="ECO:0000313" key="6">
    <source>
        <dbReference type="Proteomes" id="UP000092993"/>
    </source>
</evidence>
<dbReference type="Pfam" id="PF13589">
    <property type="entry name" value="HATPase_c_3"/>
    <property type="match status" value="1"/>
</dbReference>
<dbReference type="PROSITE" id="PS00058">
    <property type="entry name" value="DNA_MISMATCH_REPAIR_1"/>
    <property type="match status" value="1"/>
</dbReference>
<dbReference type="SMART" id="SM01340">
    <property type="entry name" value="DNA_mis_repair"/>
    <property type="match status" value="1"/>
</dbReference>
<dbReference type="InterPro" id="IPR013507">
    <property type="entry name" value="DNA_mismatch_S5_2-like"/>
</dbReference>
<sequence length="655" mass="70476">MCLWLGLKITLGLDDIFDVTSILLIKPIISDNHEFSETLTAHRAASPDDSIQASFRPNPDLSPQIISELVQNSLDAGARQVDIGVDCEDWGCWVRDDGAGISRDGLAVIAGDFKDGRGRYATSKAYTPASLDEVTTFGFRGEALASAADLSCLEISSRTARSRESLSVILKGGATLYSGISTRWRRESPGTVVCVRDAFYNLPIRRLSHPSPTRTLELIKKDIEAFALVFPHVCFSLKDTRKAKEGGQAKGRVMTVPKTSSSLAAFRHLYGRALAEHVEEIEESSGEMKLRGFIGLEGAYSKSYQFLCVYQSPLLAPCDLHRAIDAKFSASSFMKHAYDESGETSLPRSTTRRSPRKAEKKPVYVLNLNLPPRHVDKCLEPAKAAVQLQAVSALLSSVVEAFLVRHGFAAPKAARVRSRPEVTTPSPSPRKKRKIVQEGGRNNLLSEGTRELERSASMPTLAPSALRAVARSGSMPISAPLIVTQRADSDDETDGDASRDIVWDGHGGGRVCYADRRTLRGRNMGAVPAWIRDALAANEAYAPTEPRVRALALSASQHSCAPHKGKGCAADAGVGAWGSGSFARDDLRGARVLGQADRKFIACVMGGAVVLVDQHAADERIRVERFLDALCHGFFAGGAGRASAGPARAGAGNAP</sequence>
<dbReference type="AlphaFoldDB" id="A0A1C7MIF4"/>
<dbReference type="InterPro" id="IPR042120">
    <property type="entry name" value="MutL_C_dimsub"/>
</dbReference>
<keyword evidence="6" id="KW-1185">Reference proteome</keyword>
<keyword evidence="2" id="KW-0227">DNA damage</keyword>
<dbReference type="GO" id="GO:0005524">
    <property type="term" value="F:ATP binding"/>
    <property type="evidence" value="ECO:0007669"/>
    <property type="project" value="InterPro"/>
</dbReference>
<dbReference type="SUPFAM" id="SSF54211">
    <property type="entry name" value="Ribosomal protein S5 domain 2-like"/>
    <property type="match status" value="1"/>
</dbReference>
<feature type="region of interest" description="Disordered" evidence="3">
    <location>
        <begin position="413"/>
        <end position="459"/>
    </location>
</feature>
<evidence type="ECO:0000313" key="5">
    <source>
        <dbReference type="EMBL" id="OBZ76731.1"/>
    </source>
</evidence>
<dbReference type="InterPro" id="IPR020568">
    <property type="entry name" value="Ribosomal_Su5_D2-typ_SF"/>
</dbReference>
<feature type="domain" description="DNA mismatch repair protein S5" evidence="4">
    <location>
        <begin position="266"/>
        <end position="404"/>
    </location>
</feature>